<dbReference type="Pfam" id="PF08530">
    <property type="entry name" value="PepX_C"/>
    <property type="match status" value="1"/>
</dbReference>
<dbReference type="InterPro" id="IPR029058">
    <property type="entry name" value="AB_hydrolase_fold"/>
</dbReference>
<protein>
    <submittedName>
        <fullName evidence="3">CocE/NonD family hydrolase</fullName>
    </submittedName>
</protein>
<feature type="domain" description="Xaa-Pro dipeptidyl-peptidase C-terminal" evidence="2">
    <location>
        <begin position="320"/>
        <end position="572"/>
    </location>
</feature>
<dbReference type="Gene3D" id="2.60.120.260">
    <property type="entry name" value="Galactose-binding domain-like"/>
    <property type="match status" value="1"/>
</dbReference>
<name>A0ABS2N480_9BACI</name>
<proteinExistence type="predicted"/>
<dbReference type="Pfam" id="PF02129">
    <property type="entry name" value="Peptidase_S15"/>
    <property type="match status" value="1"/>
</dbReference>
<evidence type="ECO:0000256" key="1">
    <source>
        <dbReference type="ARBA" id="ARBA00022801"/>
    </source>
</evidence>
<dbReference type="InterPro" id="IPR050585">
    <property type="entry name" value="Xaa-Pro_dipeptidyl-ppase/CocE"/>
</dbReference>
<dbReference type="RefSeq" id="WP_204501588.1">
    <property type="nucleotide sequence ID" value="NZ_JAFBDR010000023.1"/>
</dbReference>
<keyword evidence="4" id="KW-1185">Reference proteome</keyword>
<dbReference type="SUPFAM" id="SSF53474">
    <property type="entry name" value="alpha/beta-Hydrolases"/>
    <property type="match status" value="1"/>
</dbReference>
<comment type="caution">
    <text evidence="3">The sequence shown here is derived from an EMBL/GenBank/DDBJ whole genome shotgun (WGS) entry which is preliminary data.</text>
</comment>
<reference evidence="3 4" key="1">
    <citation type="submission" date="2021-01" db="EMBL/GenBank/DDBJ databases">
        <title>Genomic Encyclopedia of Type Strains, Phase IV (KMG-IV): sequencing the most valuable type-strain genomes for metagenomic binning, comparative biology and taxonomic classification.</title>
        <authorList>
            <person name="Goeker M."/>
        </authorList>
    </citation>
    <scope>NUCLEOTIDE SEQUENCE [LARGE SCALE GENOMIC DNA]</scope>
    <source>
        <strain evidence="3 4">DSM 23711</strain>
    </source>
</reference>
<dbReference type="SUPFAM" id="SSF49785">
    <property type="entry name" value="Galactose-binding domain-like"/>
    <property type="match status" value="1"/>
</dbReference>
<dbReference type="InterPro" id="IPR000383">
    <property type="entry name" value="Xaa-Pro-like_dom"/>
</dbReference>
<dbReference type="PANTHER" id="PTHR43056">
    <property type="entry name" value="PEPTIDASE S9 PROLYL OLIGOPEPTIDASE"/>
    <property type="match status" value="1"/>
</dbReference>
<evidence type="ECO:0000313" key="3">
    <source>
        <dbReference type="EMBL" id="MBM7572911.1"/>
    </source>
</evidence>
<dbReference type="Gene3D" id="3.40.50.1820">
    <property type="entry name" value="alpha/beta hydrolase"/>
    <property type="match status" value="1"/>
</dbReference>
<dbReference type="GO" id="GO:0016787">
    <property type="term" value="F:hydrolase activity"/>
    <property type="evidence" value="ECO:0007669"/>
    <property type="project" value="UniProtKB-KW"/>
</dbReference>
<gene>
    <name evidence="3" type="ORF">JOC48_003443</name>
</gene>
<dbReference type="InterPro" id="IPR013736">
    <property type="entry name" value="Xaa-Pro_dipept_C"/>
</dbReference>
<evidence type="ECO:0000313" key="4">
    <source>
        <dbReference type="Proteomes" id="UP001296943"/>
    </source>
</evidence>
<dbReference type="EMBL" id="JAFBDR010000023">
    <property type="protein sequence ID" value="MBM7572911.1"/>
    <property type="molecule type" value="Genomic_DNA"/>
</dbReference>
<dbReference type="InterPro" id="IPR005674">
    <property type="entry name" value="CocE/Ser_esterase"/>
</dbReference>
<dbReference type="NCBIfam" id="TIGR00976">
    <property type="entry name" value="CocE_NonD"/>
    <property type="match status" value="1"/>
</dbReference>
<keyword evidence="1 3" id="KW-0378">Hydrolase</keyword>
<organism evidence="3 4">
    <name type="scientific">Aquibacillus albus</name>
    <dbReference type="NCBI Taxonomy" id="1168171"/>
    <lineage>
        <taxon>Bacteria</taxon>
        <taxon>Bacillati</taxon>
        <taxon>Bacillota</taxon>
        <taxon>Bacilli</taxon>
        <taxon>Bacillales</taxon>
        <taxon>Bacillaceae</taxon>
        <taxon>Aquibacillus</taxon>
    </lineage>
</organism>
<dbReference type="Gene3D" id="1.10.3020.10">
    <property type="entry name" value="alpha-amino acid ester hydrolase ( Helical cap domain)"/>
    <property type="match status" value="1"/>
</dbReference>
<dbReference type="SMART" id="SM00939">
    <property type="entry name" value="PepX_C"/>
    <property type="match status" value="1"/>
</dbReference>
<dbReference type="PANTHER" id="PTHR43056:SF10">
    <property type="entry name" value="COCE_NOND FAMILY, PUTATIVE (AFU_ORTHOLOGUE AFUA_7G00600)-RELATED"/>
    <property type="match status" value="1"/>
</dbReference>
<sequence>MKELKQVTVERDVPCNLRDGTTLYANIYRPQAADKYPVLLTRLPYNKNLPAFSHRWIDPIRTALQGYVVIIQDVRGRYASEGEFEPFVQEAKDGYDTVEWAANLSYSNGKVGMFGLSYYAFTQLYALLEQPPALKAIFPAMTGNIFNEPFSENGVLALASAETWMLDSLAPDYLKRKLKADDYQAAMQELIEDLNQIEKWHNYKPIKDLPAVMKHPALREIYSRYINQEFTNKASENAMTKNYSAVMNIPAYHLAGWYDNFLSQTLLNYEQMSKYNHHQKLIIGPWGHGMVGSELGERTFGVHSSTHSIDGKNDLTSLHIQWFNHWLKEEDEPLVTNDDAVKLFVMGINEWRSEKEWPLTRTEYRKYHFHSDGQANTHVESGYLNTTTPANEQPDQFIHDPVNPVPTHGGGTLFYNGRNAGPRDQRLIGQRDDVVTYTSQPVEEPLEVTGSAKVVLWASTEATDTDFTAKLVDVFPDGTAYNLADGIVRTKYQDGNVDQVSVNGEIVRIEIELCPTSNVFLPGHSIRIQIASSDFPRYDVNPNTGKSTMDTIDLIRTNQKVYHQTDYPSHVILPVIPE</sequence>
<dbReference type="Proteomes" id="UP001296943">
    <property type="component" value="Unassembled WGS sequence"/>
</dbReference>
<evidence type="ECO:0000259" key="2">
    <source>
        <dbReference type="SMART" id="SM00939"/>
    </source>
</evidence>
<accession>A0ABS2N480</accession>
<dbReference type="InterPro" id="IPR008979">
    <property type="entry name" value="Galactose-bd-like_sf"/>
</dbReference>